<reference evidence="3" key="1">
    <citation type="submission" date="2023-06" db="EMBL/GenBank/DDBJ databases">
        <authorList>
            <person name="Delattre M."/>
        </authorList>
    </citation>
    <scope>NUCLEOTIDE SEQUENCE</scope>
    <source>
        <strain evidence="3">AF72</strain>
    </source>
</reference>
<dbReference type="Pfam" id="PF00041">
    <property type="entry name" value="fn3"/>
    <property type="match status" value="1"/>
</dbReference>
<feature type="chain" id="PRO_5041292224" description="Fibronectin type-III domain-containing protein" evidence="1">
    <location>
        <begin position="18"/>
        <end position="380"/>
    </location>
</feature>
<dbReference type="PROSITE" id="PS50853">
    <property type="entry name" value="FN3"/>
    <property type="match status" value="1"/>
</dbReference>
<keyword evidence="4" id="KW-1185">Reference proteome</keyword>
<gene>
    <name evidence="3" type="ORF">MSPICULIGERA_LOCUS21314</name>
</gene>
<keyword evidence="1" id="KW-0732">Signal</keyword>
<dbReference type="InterPro" id="IPR013783">
    <property type="entry name" value="Ig-like_fold"/>
</dbReference>
<dbReference type="CDD" id="cd00063">
    <property type="entry name" value="FN3"/>
    <property type="match status" value="1"/>
</dbReference>
<organism evidence="3 4">
    <name type="scientific">Mesorhabditis spiculigera</name>
    <dbReference type="NCBI Taxonomy" id="96644"/>
    <lineage>
        <taxon>Eukaryota</taxon>
        <taxon>Metazoa</taxon>
        <taxon>Ecdysozoa</taxon>
        <taxon>Nematoda</taxon>
        <taxon>Chromadorea</taxon>
        <taxon>Rhabditida</taxon>
        <taxon>Rhabditina</taxon>
        <taxon>Rhabditomorpha</taxon>
        <taxon>Rhabditoidea</taxon>
        <taxon>Rhabditidae</taxon>
        <taxon>Mesorhabditinae</taxon>
        <taxon>Mesorhabditis</taxon>
    </lineage>
</organism>
<sequence>MVLRLLVVVLLIGMCWGRSKKSCCLRNGVSEECATALCDPNNPPGDVERYSYFDGTHNCTAYLNEISGCLTDGRDSTQCCARTARDPEEQACFGMCAGDVSPSETYRDLISCIALNLPSIYDCILKSYSTVPTQPQNLRIEDNILRWEAPKENVYLVEKYKVHVTDLSVKQTTEIIKETKNLRFDLSTIKTGTRYTVYIVAESSGGRSQSSEQLMMGGGHVEGHTTRVLASAGAASVILGCTIKSKHERASIEWERKNKNGDWNKVEGISKKMTTSNCTSMCTTNQKRRQIRPGAYLPYHNCSEEMHNLMQCTIAEAQSGPCCIFKKVPYQCLGLCDRSFTLASPMEAFSCLNYFNEIMHCHEESFKVMVSDLLQLFVNC</sequence>
<dbReference type="AlphaFoldDB" id="A0AA36D9B1"/>
<dbReference type="SUPFAM" id="SSF49265">
    <property type="entry name" value="Fibronectin type III"/>
    <property type="match status" value="1"/>
</dbReference>
<evidence type="ECO:0000313" key="4">
    <source>
        <dbReference type="Proteomes" id="UP001177023"/>
    </source>
</evidence>
<proteinExistence type="predicted"/>
<comment type="caution">
    <text evidence="3">The sequence shown here is derived from an EMBL/GenBank/DDBJ whole genome shotgun (WGS) entry which is preliminary data.</text>
</comment>
<evidence type="ECO:0000313" key="3">
    <source>
        <dbReference type="EMBL" id="CAJ0583222.1"/>
    </source>
</evidence>
<evidence type="ECO:0000259" key="2">
    <source>
        <dbReference type="PROSITE" id="PS50853"/>
    </source>
</evidence>
<dbReference type="InterPro" id="IPR002602">
    <property type="entry name" value="DB"/>
</dbReference>
<protein>
    <recommendedName>
        <fullName evidence="2">Fibronectin type-III domain-containing protein</fullName>
    </recommendedName>
</protein>
<dbReference type="Gene3D" id="2.60.40.10">
    <property type="entry name" value="Immunoglobulins"/>
    <property type="match status" value="1"/>
</dbReference>
<feature type="non-terminal residue" evidence="3">
    <location>
        <position position="1"/>
    </location>
</feature>
<dbReference type="InterPro" id="IPR036116">
    <property type="entry name" value="FN3_sf"/>
</dbReference>
<dbReference type="InterPro" id="IPR003961">
    <property type="entry name" value="FN3_dom"/>
</dbReference>
<dbReference type="Pfam" id="PF01682">
    <property type="entry name" value="DB"/>
    <property type="match status" value="2"/>
</dbReference>
<name>A0AA36D9B1_9BILA</name>
<accession>A0AA36D9B1</accession>
<dbReference type="EMBL" id="CATQJA010002665">
    <property type="protein sequence ID" value="CAJ0583222.1"/>
    <property type="molecule type" value="Genomic_DNA"/>
</dbReference>
<feature type="signal peptide" evidence="1">
    <location>
        <begin position="1"/>
        <end position="17"/>
    </location>
</feature>
<evidence type="ECO:0000256" key="1">
    <source>
        <dbReference type="SAM" id="SignalP"/>
    </source>
</evidence>
<dbReference type="Proteomes" id="UP001177023">
    <property type="component" value="Unassembled WGS sequence"/>
</dbReference>
<feature type="domain" description="Fibronectin type-III" evidence="2">
    <location>
        <begin position="131"/>
        <end position="228"/>
    </location>
</feature>